<dbReference type="InterPro" id="IPR005123">
    <property type="entry name" value="Oxoglu/Fe-dep_dioxygenase_dom"/>
</dbReference>
<gene>
    <name evidence="7" type="ORF">P5G52_04765</name>
</gene>
<evidence type="ECO:0000256" key="5">
    <source>
        <dbReference type="ARBA" id="ARBA00023004"/>
    </source>
</evidence>
<dbReference type="PROSITE" id="PS51471">
    <property type="entry name" value="FE2OG_OXY"/>
    <property type="match status" value="1"/>
</dbReference>
<organism evidence="7 8">
    <name type="scientific">Arthrobacter burdickii</name>
    <dbReference type="NCBI Taxonomy" id="3035920"/>
    <lineage>
        <taxon>Bacteria</taxon>
        <taxon>Bacillati</taxon>
        <taxon>Actinomycetota</taxon>
        <taxon>Actinomycetes</taxon>
        <taxon>Micrococcales</taxon>
        <taxon>Micrococcaceae</taxon>
        <taxon>Arthrobacter</taxon>
    </lineage>
</organism>
<comment type="caution">
    <text evidence="7">The sequence shown here is derived from an EMBL/GenBank/DDBJ whole genome shotgun (WGS) entry which is preliminary data.</text>
</comment>
<evidence type="ECO:0000256" key="3">
    <source>
        <dbReference type="ARBA" id="ARBA00022964"/>
    </source>
</evidence>
<keyword evidence="2" id="KW-0479">Metal-binding</keyword>
<dbReference type="Proteomes" id="UP001174209">
    <property type="component" value="Unassembled WGS sequence"/>
</dbReference>
<accession>A0ABT8JYM2</accession>
<dbReference type="InterPro" id="IPR004574">
    <property type="entry name" value="Alkb"/>
</dbReference>
<dbReference type="EMBL" id="JAROCG010000001">
    <property type="protein sequence ID" value="MDN4610174.1"/>
    <property type="molecule type" value="Genomic_DNA"/>
</dbReference>
<dbReference type="PANTHER" id="PTHR16557:SF2">
    <property type="entry name" value="NUCLEIC ACID DIOXYGENASE ALKBH1"/>
    <property type="match status" value="1"/>
</dbReference>
<sequence>MTDPIDALIPRPLRELAPGAVHLPDWLDLGRQRELVALCRTWASGPVPMRAVTMPNGGVMSVKSVSLGWHWLPYRYSRTADDAGGGAVAPFPEVLRTLGRDAVTAAYGPEAGASYEPDAALVNYYDDAAKMGMHQDREERVNAPVVSLSLGTACVFRFGNTETRNRPWQDVELRSGDLFVFGGPSRFAYHGVLRTMPGTAPPGIGFEGRLNITVRQTGLG</sequence>
<keyword evidence="8" id="KW-1185">Reference proteome</keyword>
<evidence type="ECO:0000313" key="8">
    <source>
        <dbReference type="Proteomes" id="UP001174209"/>
    </source>
</evidence>
<dbReference type="GO" id="GO:0051213">
    <property type="term" value="F:dioxygenase activity"/>
    <property type="evidence" value="ECO:0007669"/>
    <property type="project" value="UniProtKB-KW"/>
</dbReference>
<dbReference type="InterPro" id="IPR037151">
    <property type="entry name" value="AlkB-like_sf"/>
</dbReference>
<evidence type="ECO:0000256" key="2">
    <source>
        <dbReference type="ARBA" id="ARBA00022723"/>
    </source>
</evidence>
<name>A0ABT8JYM2_9MICC</name>
<evidence type="ECO:0000256" key="4">
    <source>
        <dbReference type="ARBA" id="ARBA00023002"/>
    </source>
</evidence>
<keyword evidence="3 7" id="KW-0223">Dioxygenase</keyword>
<keyword evidence="5" id="KW-0408">Iron</keyword>
<evidence type="ECO:0000313" key="7">
    <source>
        <dbReference type="EMBL" id="MDN4610174.1"/>
    </source>
</evidence>
<protein>
    <submittedName>
        <fullName evidence="7">Alpha-ketoglutarate-dependent dioxygenase AlkB</fullName>
    </submittedName>
</protein>
<keyword evidence="4" id="KW-0560">Oxidoreductase</keyword>
<dbReference type="InterPro" id="IPR027450">
    <property type="entry name" value="AlkB-like"/>
</dbReference>
<dbReference type="RefSeq" id="WP_301225150.1">
    <property type="nucleotide sequence ID" value="NZ_JAROCG010000001.1"/>
</dbReference>
<evidence type="ECO:0000256" key="1">
    <source>
        <dbReference type="ARBA" id="ARBA00001954"/>
    </source>
</evidence>
<feature type="domain" description="Fe2OG dioxygenase" evidence="6">
    <location>
        <begin position="116"/>
        <end position="218"/>
    </location>
</feature>
<comment type="cofactor">
    <cofactor evidence="1">
        <name>Fe(2+)</name>
        <dbReference type="ChEBI" id="CHEBI:29033"/>
    </cofactor>
</comment>
<dbReference type="PANTHER" id="PTHR16557">
    <property type="entry name" value="ALKYLATED DNA REPAIR PROTEIN ALKB-RELATED"/>
    <property type="match status" value="1"/>
</dbReference>
<reference evidence="7" key="1">
    <citation type="submission" date="2023-06" db="EMBL/GenBank/DDBJ databases">
        <title>MT1 and MT2 Draft Genomes of Novel Species.</title>
        <authorList>
            <person name="Venkateswaran K."/>
        </authorList>
    </citation>
    <scope>NUCLEOTIDE SEQUENCE</scope>
    <source>
        <strain evidence="7">IIF3SC-B10</strain>
    </source>
</reference>
<dbReference type="SUPFAM" id="SSF51197">
    <property type="entry name" value="Clavaminate synthase-like"/>
    <property type="match status" value="1"/>
</dbReference>
<dbReference type="Pfam" id="PF13532">
    <property type="entry name" value="2OG-FeII_Oxy_2"/>
    <property type="match status" value="1"/>
</dbReference>
<dbReference type="Gene3D" id="2.60.120.590">
    <property type="entry name" value="Alpha-ketoglutarate-dependent dioxygenase AlkB-like"/>
    <property type="match status" value="1"/>
</dbReference>
<proteinExistence type="predicted"/>
<evidence type="ECO:0000259" key="6">
    <source>
        <dbReference type="PROSITE" id="PS51471"/>
    </source>
</evidence>